<dbReference type="GO" id="GO:0009143">
    <property type="term" value="P:nucleoside triphosphate catabolic process"/>
    <property type="evidence" value="ECO:0007669"/>
    <property type="project" value="InterPro"/>
</dbReference>
<dbReference type="EMBL" id="JADQTO010000034">
    <property type="protein sequence ID" value="MBG0568081.1"/>
    <property type="molecule type" value="Genomic_DNA"/>
</dbReference>
<dbReference type="Proteomes" id="UP000598146">
    <property type="component" value="Unassembled WGS sequence"/>
</dbReference>
<accession>A0A931G4L1</accession>
<comment type="caution">
    <text evidence="1">The sequence shown here is derived from an EMBL/GenBank/DDBJ whole genome shotgun (WGS) entry which is preliminary data.</text>
</comment>
<proteinExistence type="predicted"/>
<evidence type="ECO:0000313" key="1">
    <source>
        <dbReference type="EMBL" id="MBG0568081.1"/>
    </source>
</evidence>
<dbReference type="AlphaFoldDB" id="A0A931G4L1"/>
<dbReference type="RefSeq" id="WP_196419857.1">
    <property type="nucleotide sequence ID" value="NZ_JADQTO010000034.1"/>
</dbReference>
<reference evidence="1" key="1">
    <citation type="submission" date="2020-11" db="EMBL/GenBank/DDBJ databases">
        <title>Isolation and identification of active actinomycetes.</title>
        <authorList>
            <person name="Sun X."/>
        </authorList>
    </citation>
    <scope>NUCLEOTIDE SEQUENCE</scope>
    <source>
        <strain evidence="1">NEAU-A11</strain>
    </source>
</reference>
<keyword evidence="2" id="KW-1185">Reference proteome</keyword>
<evidence type="ECO:0008006" key="3">
    <source>
        <dbReference type="Google" id="ProtNLM"/>
    </source>
</evidence>
<protein>
    <recommendedName>
        <fullName evidence="3">NTP pyrophosphohydrolase MazG putative catalytic core domain-containing protein</fullName>
    </recommendedName>
</protein>
<dbReference type="GO" id="GO:0047429">
    <property type="term" value="F:nucleoside triphosphate diphosphatase activity"/>
    <property type="evidence" value="ECO:0007669"/>
    <property type="project" value="InterPro"/>
</dbReference>
<dbReference type="Gene3D" id="1.10.287.1080">
    <property type="entry name" value="MazG-like"/>
    <property type="match status" value="1"/>
</dbReference>
<sequence>MSELTVRDIQASAWANKLGKSFNTTDVALEFGLLYGEVAEAFTAWRSQQPAALADELADIAIYLVGLAEMTGVDLQTAIAAKLAVNAGRIYRFNPVAGILVKAETPVDGIDCARCDAGCASNNYNGYADPGAFGYCGCSCHRSAKSGGGTR</sequence>
<dbReference type="SUPFAM" id="SSF101386">
    <property type="entry name" value="all-alpha NTP pyrophosphatases"/>
    <property type="match status" value="1"/>
</dbReference>
<name>A0A931G4L1_9ACTN</name>
<organism evidence="1 2">
    <name type="scientific">Actinoplanes aureus</name>
    <dbReference type="NCBI Taxonomy" id="2792083"/>
    <lineage>
        <taxon>Bacteria</taxon>
        <taxon>Bacillati</taxon>
        <taxon>Actinomycetota</taxon>
        <taxon>Actinomycetes</taxon>
        <taxon>Micromonosporales</taxon>
        <taxon>Micromonosporaceae</taxon>
        <taxon>Actinoplanes</taxon>
    </lineage>
</organism>
<dbReference type="Pfam" id="PF12643">
    <property type="entry name" value="MazG-like"/>
    <property type="match status" value="1"/>
</dbReference>
<gene>
    <name evidence="1" type="ORF">I4J89_42285</name>
</gene>
<dbReference type="InterPro" id="IPR025984">
    <property type="entry name" value="DCTPP"/>
</dbReference>
<evidence type="ECO:0000313" key="2">
    <source>
        <dbReference type="Proteomes" id="UP000598146"/>
    </source>
</evidence>